<keyword evidence="3" id="KW-1185">Reference proteome</keyword>
<proteinExistence type="predicted"/>
<feature type="compositionally biased region" description="Polar residues" evidence="1">
    <location>
        <begin position="25"/>
        <end position="35"/>
    </location>
</feature>
<feature type="region of interest" description="Disordered" evidence="1">
    <location>
        <begin position="25"/>
        <end position="63"/>
    </location>
</feature>
<accession>A0A2H3C7U5</accession>
<gene>
    <name evidence="2" type="ORF">ARMGADRAFT_1093409</name>
</gene>
<organism evidence="2 3">
    <name type="scientific">Armillaria gallica</name>
    <name type="common">Bulbous honey fungus</name>
    <name type="synonym">Armillaria bulbosa</name>
    <dbReference type="NCBI Taxonomy" id="47427"/>
    <lineage>
        <taxon>Eukaryota</taxon>
        <taxon>Fungi</taxon>
        <taxon>Dikarya</taxon>
        <taxon>Basidiomycota</taxon>
        <taxon>Agaricomycotina</taxon>
        <taxon>Agaricomycetes</taxon>
        <taxon>Agaricomycetidae</taxon>
        <taxon>Agaricales</taxon>
        <taxon>Marasmiineae</taxon>
        <taxon>Physalacriaceae</taxon>
        <taxon>Armillaria</taxon>
    </lineage>
</organism>
<sequence>MPVLPLGASSTVTTRGRVVTITSRYQTMDTGSVPSSDPAESEYEYQMSEEPQSDPMEVDDSDSEEELETVREISIMVQDDANRFGNVDVSLDTTMGLNNDAFMDSDFEDYSTPSTPSRRDVDVNDRELHVLTFVQGPSELTMAVVAAFGWRGRDGPEHGPSSNDTIG</sequence>
<evidence type="ECO:0000313" key="2">
    <source>
        <dbReference type="EMBL" id="PBK79141.1"/>
    </source>
</evidence>
<dbReference type="InParanoid" id="A0A2H3C7U5"/>
<evidence type="ECO:0000256" key="1">
    <source>
        <dbReference type="SAM" id="MobiDB-lite"/>
    </source>
</evidence>
<dbReference type="Proteomes" id="UP000217790">
    <property type="component" value="Unassembled WGS sequence"/>
</dbReference>
<dbReference type="OrthoDB" id="10438855at2759"/>
<dbReference type="AlphaFoldDB" id="A0A2H3C7U5"/>
<reference evidence="3" key="1">
    <citation type="journal article" date="2017" name="Nat. Ecol. Evol.">
        <title>Genome expansion and lineage-specific genetic innovations in the forest pathogenic fungi Armillaria.</title>
        <authorList>
            <person name="Sipos G."/>
            <person name="Prasanna A.N."/>
            <person name="Walter M.C."/>
            <person name="O'Connor E."/>
            <person name="Balint B."/>
            <person name="Krizsan K."/>
            <person name="Kiss B."/>
            <person name="Hess J."/>
            <person name="Varga T."/>
            <person name="Slot J."/>
            <person name="Riley R."/>
            <person name="Boka B."/>
            <person name="Rigling D."/>
            <person name="Barry K."/>
            <person name="Lee J."/>
            <person name="Mihaltcheva S."/>
            <person name="LaButti K."/>
            <person name="Lipzen A."/>
            <person name="Waldron R."/>
            <person name="Moloney N.M."/>
            <person name="Sperisen C."/>
            <person name="Kredics L."/>
            <person name="Vagvoelgyi C."/>
            <person name="Patrignani A."/>
            <person name="Fitzpatrick D."/>
            <person name="Nagy I."/>
            <person name="Doyle S."/>
            <person name="Anderson J.B."/>
            <person name="Grigoriev I.V."/>
            <person name="Gueldener U."/>
            <person name="Muensterkoetter M."/>
            <person name="Nagy L.G."/>
        </authorList>
    </citation>
    <scope>NUCLEOTIDE SEQUENCE [LARGE SCALE GENOMIC DNA]</scope>
    <source>
        <strain evidence="3">Ar21-2</strain>
    </source>
</reference>
<evidence type="ECO:0000313" key="3">
    <source>
        <dbReference type="Proteomes" id="UP000217790"/>
    </source>
</evidence>
<name>A0A2H3C7U5_ARMGA</name>
<dbReference type="EMBL" id="KZ293810">
    <property type="protein sequence ID" value="PBK79141.1"/>
    <property type="molecule type" value="Genomic_DNA"/>
</dbReference>
<protein>
    <submittedName>
        <fullName evidence="2">Uncharacterized protein</fullName>
    </submittedName>
</protein>